<keyword evidence="3" id="KW-0645">Protease</keyword>
<comment type="similarity">
    <text evidence="1">Belongs to the peptidase S13 family.</text>
</comment>
<dbReference type="InterPro" id="IPR012338">
    <property type="entry name" value="Beta-lactam/transpept-like"/>
</dbReference>
<dbReference type="GO" id="GO:0006508">
    <property type="term" value="P:proteolysis"/>
    <property type="evidence" value="ECO:0007669"/>
    <property type="project" value="InterPro"/>
</dbReference>
<evidence type="ECO:0000313" key="3">
    <source>
        <dbReference type="EMBL" id="TDP61493.1"/>
    </source>
</evidence>
<dbReference type="SUPFAM" id="SSF56601">
    <property type="entry name" value="beta-lactamase/transpeptidase-like"/>
    <property type="match status" value="1"/>
</dbReference>
<dbReference type="PRINTS" id="PR00922">
    <property type="entry name" value="DADACBPTASE3"/>
</dbReference>
<dbReference type="InParanoid" id="A0A4V3CSQ0"/>
<dbReference type="PANTHER" id="PTHR30023">
    <property type="entry name" value="D-ALANYL-D-ALANINE CARBOXYPEPTIDASE"/>
    <property type="match status" value="1"/>
</dbReference>
<evidence type="ECO:0000256" key="2">
    <source>
        <dbReference type="ARBA" id="ARBA00022801"/>
    </source>
</evidence>
<organism evidence="3 4">
    <name type="scientific">Roseateles toxinivorans</name>
    <dbReference type="NCBI Taxonomy" id="270368"/>
    <lineage>
        <taxon>Bacteria</taxon>
        <taxon>Pseudomonadati</taxon>
        <taxon>Pseudomonadota</taxon>
        <taxon>Betaproteobacteria</taxon>
        <taxon>Burkholderiales</taxon>
        <taxon>Sphaerotilaceae</taxon>
        <taxon>Roseateles</taxon>
    </lineage>
</organism>
<dbReference type="GO" id="GO:0000270">
    <property type="term" value="P:peptidoglycan metabolic process"/>
    <property type="evidence" value="ECO:0007669"/>
    <property type="project" value="TreeGrafter"/>
</dbReference>
<name>A0A4V3CSQ0_9BURK</name>
<dbReference type="PANTHER" id="PTHR30023:SF0">
    <property type="entry name" value="PENICILLIN-SENSITIVE CARBOXYPEPTIDASE A"/>
    <property type="match status" value="1"/>
</dbReference>
<sequence length="490" mass="52052">MGFELKRRLVGGVLLGACVWLAGCAATSGGGALPAPVLQALDQAGLPADSLGLMAFALDDPRAALLHNERRSMQPASTMKLLTTVVALDQLGPNARGHTDLLADAAPQGDTIEGPLYLRGGADADLDFAALWQLLGDLRERGVRRIAGGLVLDRSLFHPARMDQGLPPFDEAPEFQYNVVPDALQLNGNLLGFALSADGQAVSAQVRPAWAPVDLRSALSLNDKPCSEWEDGWLTPEAALQPDAGQGARMRIELRGSFPRNCSKLVALNLVDRSLLADAAVRALWAQLGGELLGATREGATPGTASLLATHRGRALAELAWGMNKRSDNPLTRMVYLRLGVDAGKPAGADRTADAAGRAVREWFQRQRIDATGLVLDNGSGLSRSERISPMQLAALLQTAHRGLHAPELLASLPIVGVDSPWTRRLKGSPAAGRARIKTGSLRNVAAVAGYVLDARDRTWVLVAFINDERASAGRPALDALIDWVARQGQ</sequence>
<dbReference type="Gene3D" id="3.40.710.10">
    <property type="entry name" value="DD-peptidase/beta-lactamase superfamily"/>
    <property type="match status" value="2"/>
</dbReference>
<dbReference type="EMBL" id="SNXS01000012">
    <property type="protein sequence ID" value="TDP61493.1"/>
    <property type="molecule type" value="Genomic_DNA"/>
</dbReference>
<dbReference type="InterPro" id="IPR000667">
    <property type="entry name" value="Peptidase_S13"/>
</dbReference>
<evidence type="ECO:0000313" key="4">
    <source>
        <dbReference type="Proteomes" id="UP000295361"/>
    </source>
</evidence>
<keyword evidence="3" id="KW-0121">Carboxypeptidase</keyword>
<dbReference type="Gene3D" id="3.50.80.20">
    <property type="entry name" value="D-Ala-D-Ala carboxypeptidase C, peptidase S13"/>
    <property type="match status" value="1"/>
</dbReference>
<gene>
    <name evidence="3" type="ORF">DES47_11242</name>
</gene>
<comment type="caution">
    <text evidence="3">The sequence shown here is derived from an EMBL/GenBank/DDBJ whole genome shotgun (WGS) entry which is preliminary data.</text>
</comment>
<dbReference type="PROSITE" id="PS51257">
    <property type="entry name" value="PROKAR_LIPOPROTEIN"/>
    <property type="match status" value="1"/>
</dbReference>
<proteinExistence type="inferred from homology"/>
<dbReference type="RefSeq" id="WP_166652165.1">
    <property type="nucleotide sequence ID" value="NZ_SNXS01000012.1"/>
</dbReference>
<keyword evidence="4" id="KW-1185">Reference proteome</keyword>
<dbReference type="NCBIfam" id="TIGR00666">
    <property type="entry name" value="PBP4"/>
    <property type="match status" value="1"/>
</dbReference>
<protein>
    <submittedName>
        <fullName evidence="3">D-alanyl-D-alanine carboxypeptidase/D-alanyl-D-alanine-endopeptidase (Penicillin-binding protein 4)</fullName>
    </submittedName>
</protein>
<dbReference type="GO" id="GO:0004185">
    <property type="term" value="F:serine-type carboxypeptidase activity"/>
    <property type="evidence" value="ECO:0007669"/>
    <property type="project" value="InterPro"/>
</dbReference>
<keyword evidence="2" id="KW-0378">Hydrolase</keyword>
<evidence type="ECO:0000256" key="1">
    <source>
        <dbReference type="ARBA" id="ARBA00006096"/>
    </source>
</evidence>
<dbReference type="Pfam" id="PF02113">
    <property type="entry name" value="Peptidase_S13"/>
    <property type="match status" value="1"/>
</dbReference>
<dbReference type="Proteomes" id="UP000295361">
    <property type="component" value="Unassembled WGS sequence"/>
</dbReference>
<dbReference type="AlphaFoldDB" id="A0A4V3CSQ0"/>
<accession>A0A4V3CSQ0</accession>
<dbReference type="FunCoup" id="A0A4V3CSQ0">
    <property type="interactions" value="251"/>
</dbReference>
<reference evidence="3 4" key="1">
    <citation type="submission" date="2019-03" db="EMBL/GenBank/DDBJ databases">
        <title>Genomic Encyclopedia of Type Strains, Phase IV (KMG-IV): sequencing the most valuable type-strain genomes for metagenomic binning, comparative biology and taxonomic classification.</title>
        <authorList>
            <person name="Goeker M."/>
        </authorList>
    </citation>
    <scope>NUCLEOTIDE SEQUENCE [LARGE SCALE GENOMIC DNA]</scope>
    <source>
        <strain evidence="3 4">DSM 16998</strain>
    </source>
</reference>